<evidence type="ECO:0000256" key="1">
    <source>
        <dbReference type="ARBA" id="ARBA00004141"/>
    </source>
</evidence>
<evidence type="ECO:0000313" key="15">
    <source>
        <dbReference type="Proteomes" id="UP000284434"/>
    </source>
</evidence>
<keyword evidence="3" id="KW-0813">Transport</keyword>
<dbReference type="CDD" id="cd17316">
    <property type="entry name" value="MFS_SV2_like"/>
    <property type="match status" value="1"/>
</dbReference>
<feature type="transmembrane region" description="Helical" evidence="7">
    <location>
        <begin position="60"/>
        <end position="80"/>
    </location>
</feature>
<keyword evidence="6 7" id="KW-0472">Membrane</keyword>
<dbReference type="InterPro" id="IPR005829">
    <property type="entry name" value="Sugar_transporter_CS"/>
</dbReference>
<dbReference type="RefSeq" id="WP_013611507.1">
    <property type="nucleotide sequence ID" value="NZ_JADMSC010000033.1"/>
</dbReference>
<dbReference type="PANTHER" id="PTHR23511:SF34">
    <property type="entry name" value="SYNAPTIC VESICLE GLYCOPROTEIN 2"/>
    <property type="match status" value="1"/>
</dbReference>
<evidence type="ECO:0000313" key="10">
    <source>
        <dbReference type="EMBL" id="RGU57678.1"/>
    </source>
</evidence>
<dbReference type="Proteomes" id="UP000284243">
    <property type="component" value="Unassembled WGS sequence"/>
</dbReference>
<evidence type="ECO:0000256" key="2">
    <source>
        <dbReference type="ARBA" id="ARBA00010992"/>
    </source>
</evidence>
<gene>
    <name evidence="11" type="ORF">DWW24_01055</name>
    <name evidence="10" type="ORF">DWW57_04040</name>
    <name evidence="12" type="ORF">DXA53_15470</name>
    <name evidence="9" type="ORF">L0P03_12395</name>
</gene>
<evidence type="ECO:0000256" key="7">
    <source>
        <dbReference type="SAM" id="Phobius"/>
    </source>
</evidence>
<evidence type="ECO:0000259" key="8">
    <source>
        <dbReference type="PROSITE" id="PS50850"/>
    </source>
</evidence>
<dbReference type="EMBL" id="JAKNDN010000023">
    <property type="protein sequence ID" value="MCG4960642.1"/>
    <property type="molecule type" value="Genomic_DNA"/>
</dbReference>
<dbReference type="GeneID" id="61274468"/>
<dbReference type="GO" id="GO:0022857">
    <property type="term" value="F:transmembrane transporter activity"/>
    <property type="evidence" value="ECO:0007669"/>
    <property type="project" value="InterPro"/>
</dbReference>
<evidence type="ECO:0000256" key="4">
    <source>
        <dbReference type="ARBA" id="ARBA00022692"/>
    </source>
</evidence>
<keyword evidence="4 7" id="KW-0812">Transmembrane</keyword>
<evidence type="ECO:0000313" key="11">
    <source>
        <dbReference type="EMBL" id="RGV30679.1"/>
    </source>
</evidence>
<dbReference type="Proteomes" id="UP001199750">
    <property type="component" value="Unassembled WGS sequence"/>
</dbReference>
<feature type="transmembrane region" description="Helical" evidence="7">
    <location>
        <begin position="402"/>
        <end position="423"/>
    </location>
</feature>
<dbReference type="PRINTS" id="PR00173">
    <property type="entry name" value="EDTRNSPORT"/>
</dbReference>
<dbReference type="Pfam" id="PF00083">
    <property type="entry name" value="Sugar_tr"/>
    <property type="match status" value="1"/>
</dbReference>
<feature type="transmembrane region" description="Helical" evidence="7">
    <location>
        <begin position="87"/>
        <end position="107"/>
    </location>
</feature>
<proteinExistence type="inferred from homology"/>
<feature type="transmembrane region" description="Helical" evidence="7">
    <location>
        <begin position="309"/>
        <end position="327"/>
    </location>
</feature>
<reference evidence="9" key="2">
    <citation type="submission" date="2022-01" db="EMBL/GenBank/DDBJ databases">
        <title>Collection of gut derived symbiotic bacterial strains cultured from healthy donors.</title>
        <authorList>
            <person name="Lin H."/>
            <person name="Kohout C."/>
            <person name="Waligurski E."/>
            <person name="Pamer E.G."/>
        </authorList>
    </citation>
    <scope>NUCLEOTIDE SEQUENCE</scope>
    <source>
        <strain evidence="9">DFI.1.149</strain>
    </source>
</reference>
<dbReference type="InterPro" id="IPR005828">
    <property type="entry name" value="MFS_sugar_transport-like"/>
</dbReference>
<dbReference type="PROSITE" id="PS50850">
    <property type="entry name" value="MFS"/>
    <property type="match status" value="1"/>
</dbReference>
<feature type="transmembrane region" description="Helical" evidence="7">
    <location>
        <begin position="274"/>
        <end position="293"/>
    </location>
</feature>
<dbReference type="OMA" id="YWIDYGT"/>
<reference evidence="13 14" key="1">
    <citation type="submission" date="2018-08" db="EMBL/GenBank/DDBJ databases">
        <title>A genome reference for cultivated species of the human gut microbiota.</title>
        <authorList>
            <person name="Zou Y."/>
            <person name="Xue W."/>
            <person name="Luo G."/>
        </authorList>
    </citation>
    <scope>NUCLEOTIDE SEQUENCE [LARGE SCALE GENOMIC DNA]</scope>
    <source>
        <strain evidence="11 13">AF14-6AC</strain>
        <strain evidence="10 14">AF16-14</strain>
        <strain evidence="12 15">OF03-11</strain>
    </source>
</reference>
<comment type="similarity">
    <text evidence="2">Belongs to the major facilitator superfamily. Sugar transporter (TC 2.A.1.1) family.</text>
</comment>
<evidence type="ECO:0000256" key="6">
    <source>
        <dbReference type="ARBA" id="ARBA00023136"/>
    </source>
</evidence>
<dbReference type="EMBL" id="QRYW01000001">
    <property type="protein sequence ID" value="RGV30679.1"/>
    <property type="molecule type" value="Genomic_DNA"/>
</dbReference>
<organism evidence="11 13">
    <name type="scientific">Odoribacter splanchnicus</name>
    <dbReference type="NCBI Taxonomy" id="28118"/>
    <lineage>
        <taxon>Bacteria</taxon>
        <taxon>Pseudomonadati</taxon>
        <taxon>Bacteroidota</taxon>
        <taxon>Bacteroidia</taxon>
        <taxon>Bacteroidales</taxon>
        <taxon>Odoribacteraceae</taxon>
        <taxon>Odoribacter</taxon>
    </lineage>
</organism>
<feature type="transmembrane region" description="Helical" evidence="7">
    <location>
        <begin position="113"/>
        <end position="133"/>
    </location>
</feature>
<evidence type="ECO:0000313" key="13">
    <source>
        <dbReference type="Proteomes" id="UP000283426"/>
    </source>
</evidence>
<feature type="transmembrane region" description="Helical" evidence="7">
    <location>
        <begin position="339"/>
        <end position="357"/>
    </location>
</feature>
<evidence type="ECO:0000313" key="14">
    <source>
        <dbReference type="Proteomes" id="UP000284243"/>
    </source>
</evidence>
<dbReference type="PROSITE" id="PS00217">
    <property type="entry name" value="SUGAR_TRANSPORT_2"/>
    <property type="match status" value="1"/>
</dbReference>
<evidence type="ECO:0000313" key="12">
    <source>
        <dbReference type="EMBL" id="RGY04489.1"/>
    </source>
</evidence>
<dbReference type="PANTHER" id="PTHR23511">
    <property type="entry name" value="SYNAPTIC VESICLE GLYCOPROTEIN 2"/>
    <property type="match status" value="1"/>
</dbReference>
<dbReference type="EMBL" id="QRYC01000004">
    <property type="protein sequence ID" value="RGU57678.1"/>
    <property type="molecule type" value="Genomic_DNA"/>
</dbReference>
<feature type="domain" description="Major facilitator superfamily (MFS) profile" evidence="8">
    <location>
        <begin position="24"/>
        <end position="453"/>
    </location>
</feature>
<dbReference type="AlphaFoldDB" id="A0A412WTX7"/>
<comment type="subcellular location">
    <subcellularLocation>
        <location evidence="1">Membrane</location>
        <topology evidence="1">Multi-pass membrane protein</topology>
    </subcellularLocation>
</comment>
<evidence type="ECO:0000256" key="5">
    <source>
        <dbReference type="ARBA" id="ARBA00022989"/>
    </source>
</evidence>
<feature type="transmembrane region" description="Helical" evidence="7">
    <location>
        <begin position="185"/>
        <end position="203"/>
    </location>
</feature>
<name>A0A412WTX7_9BACT</name>
<dbReference type="SUPFAM" id="SSF103473">
    <property type="entry name" value="MFS general substrate transporter"/>
    <property type="match status" value="1"/>
</dbReference>
<dbReference type="InterPro" id="IPR036259">
    <property type="entry name" value="MFS_trans_sf"/>
</dbReference>
<sequence length="460" mass="50182">MVESQKLPEYNMDTMPLRRGHILILMIASAGQFFGGALAILVGVIAPLIAMTHHPGLSPWLQGFIFACGLIGIMLGSLFFGRFSDKYGYLFFFRLCPLVIAGASLGVYFSHSLVVLTVCLLLIGFAIGGAYALDPSYVSEIMPKKWKRTMLGISKATSGLGNIGMILVAWYVLKESSDPEIWNHLFLFLTFFAVVTFLARLWFVESPEWLALHGKVEEAEKNVKHFLGQDVYIGELASKKDKTTRPQSSRRDIFARGNIKRIVLSGIPWGCEGMGVYGIGIFTPVLLLTLGLIPESGKAFPRVVESLRFTFYINVFVMLGFIIGLTIVRKLNLLHAQTFGFFLCALGLFVTLLGYIYQAPLGVTLGGFLLFELALNAGPHLSTFELPSRIYTLQERASGEGIASALGKLGAIIATFIIPPLLQLGGGKLVLIVAIAVLVLGGVITLLVGPLVLKHLPEKV</sequence>
<dbReference type="InterPro" id="IPR020846">
    <property type="entry name" value="MFS_dom"/>
</dbReference>
<feature type="transmembrane region" description="Helical" evidence="7">
    <location>
        <begin position="21"/>
        <end position="48"/>
    </location>
</feature>
<feature type="transmembrane region" description="Helical" evidence="7">
    <location>
        <begin position="429"/>
        <end position="453"/>
    </location>
</feature>
<dbReference type="GO" id="GO:0016020">
    <property type="term" value="C:membrane"/>
    <property type="evidence" value="ECO:0007669"/>
    <property type="project" value="UniProtKB-SubCell"/>
</dbReference>
<comment type="caution">
    <text evidence="11">The sequence shown here is derived from an EMBL/GenBank/DDBJ whole genome shotgun (WGS) entry which is preliminary data.</text>
</comment>
<evidence type="ECO:0000256" key="3">
    <source>
        <dbReference type="ARBA" id="ARBA00022448"/>
    </source>
</evidence>
<protein>
    <submittedName>
        <fullName evidence="11">MFS transporter</fullName>
    </submittedName>
</protein>
<dbReference type="Proteomes" id="UP000283426">
    <property type="component" value="Unassembled WGS sequence"/>
</dbReference>
<feature type="transmembrane region" description="Helical" evidence="7">
    <location>
        <begin position="153"/>
        <end position="173"/>
    </location>
</feature>
<keyword evidence="5 7" id="KW-1133">Transmembrane helix</keyword>
<accession>A0A412WTX7</accession>
<evidence type="ECO:0000313" key="9">
    <source>
        <dbReference type="EMBL" id="MCG4960642.1"/>
    </source>
</evidence>
<dbReference type="Proteomes" id="UP000284434">
    <property type="component" value="Unassembled WGS sequence"/>
</dbReference>
<dbReference type="EMBL" id="QSCO01000024">
    <property type="protein sequence ID" value="RGY04489.1"/>
    <property type="molecule type" value="Genomic_DNA"/>
</dbReference>
<dbReference type="Gene3D" id="1.20.1250.20">
    <property type="entry name" value="MFS general substrate transporter like domains"/>
    <property type="match status" value="1"/>
</dbReference>